<evidence type="ECO:0000256" key="1">
    <source>
        <dbReference type="SAM" id="MobiDB-lite"/>
    </source>
</evidence>
<dbReference type="EMBL" id="CP031194">
    <property type="protein sequence ID" value="AXG83037.1"/>
    <property type="molecule type" value="Genomic_DNA"/>
</dbReference>
<dbReference type="SUPFAM" id="SSF56601">
    <property type="entry name" value="beta-lactamase/transpeptidase-like"/>
    <property type="match status" value="1"/>
</dbReference>
<evidence type="ECO:0000313" key="4">
    <source>
        <dbReference type="Proteomes" id="UP000253868"/>
    </source>
</evidence>
<dbReference type="Proteomes" id="UP000253868">
    <property type="component" value="Chromosome"/>
</dbReference>
<feature type="domain" description="Beta-lactamase-related" evidence="2">
    <location>
        <begin position="24"/>
        <end position="214"/>
    </location>
</feature>
<dbReference type="InterPro" id="IPR001466">
    <property type="entry name" value="Beta-lactam-related"/>
</dbReference>
<feature type="domain" description="Beta-lactamase-related" evidence="2">
    <location>
        <begin position="244"/>
        <end position="390"/>
    </location>
</feature>
<evidence type="ECO:0000313" key="3">
    <source>
        <dbReference type="EMBL" id="AXG83037.1"/>
    </source>
</evidence>
<dbReference type="AlphaFoldDB" id="A0A345I263"/>
<sequence length="409" mass="42271">MKSADHPPPPDWARGPAAAIAAAARGASGVAVALRQGDRWAIVTQGRTGFDGAANGLSEYGGSEYGGSAFGGPAYDGSAYGGGSGPVTADTRFEVGSVTKCLTALLLAEQVARGEMAYGDPLSRFLPYGLLPRTPGGAITPLHLATHTSGLPRLPRGLLAAAAPQWFSNPYAAFTTADVLSSLAGTRTRTRPGDRVRYSNFGVGLLGHLLTVAAHDRPGQGGERRGARASREDPGARGELECGGRRYGELLAARVLEPLGLRHTGCAPNGPQATGHWHGRPRPSWRIPGLAGAGAVRSTARDLLALLDALLDPAAAPGSDELRAALADVVRPRLVLRGGAKRLALVWNIRVRPDGDIYHHSGGTRGFTSFAGFGPARRTAVVALANTGPAVDGAFIQSAYSALLALSRP</sequence>
<dbReference type="GO" id="GO:0016787">
    <property type="term" value="F:hydrolase activity"/>
    <property type="evidence" value="ECO:0007669"/>
    <property type="project" value="UniProtKB-KW"/>
</dbReference>
<dbReference type="InterPro" id="IPR050789">
    <property type="entry name" value="Diverse_Enzym_Activities"/>
</dbReference>
<accession>A0A345I263</accession>
<gene>
    <name evidence="3" type="ORF">DVK44_31870</name>
</gene>
<name>A0A345I263_9ACTN</name>
<dbReference type="PANTHER" id="PTHR43283:SF3">
    <property type="entry name" value="BETA-LACTAMASE FAMILY PROTEIN (AFU_ORTHOLOGUE AFUA_5G07500)"/>
    <property type="match status" value="1"/>
</dbReference>
<dbReference type="InterPro" id="IPR012338">
    <property type="entry name" value="Beta-lactam/transpept-like"/>
</dbReference>
<reference evidence="4" key="1">
    <citation type="submission" date="2018-07" db="EMBL/GenBank/DDBJ databases">
        <authorList>
            <person name="Zhao J."/>
        </authorList>
    </citation>
    <scope>NUCLEOTIDE SEQUENCE [LARGE SCALE GENOMIC DNA]</scope>
    <source>
        <strain evidence="4">GSSD-12</strain>
    </source>
</reference>
<keyword evidence="4" id="KW-1185">Reference proteome</keyword>
<dbReference type="PANTHER" id="PTHR43283">
    <property type="entry name" value="BETA-LACTAMASE-RELATED"/>
    <property type="match status" value="1"/>
</dbReference>
<dbReference type="Pfam" id="PF00144">
    <property type="entry name" value="Beta-lactamase"/>
    <property type="match status" value="2"/>
</dbReference>
<dbReference type="OrthoDB" id="3171327at2"/>
<protein>
    <submittedName>
        <fullName evidence="3">Class A beta-lactamase-related serine hydrolase</fullName>
    </submittedName>
</protein>
<dbReference type="Gene3D" id="3.40.710.10">
    <property type="entry name" value="DD-peptidase/beta-lactamase superfamily"/>
    <property type="match status" value="1"/>
</dbReference>
<keyword evidence="3" id="KW-0378">Hydrolase</keyword>
<proteinExistence type="predicted"/>
<dbReference type="KEGG" id="spad:DVK44_31870"/>
<evidence type="ECO:0000259" key="2">
    <source>
        <dbReference type="Pfam" id="PF00144"/>
    </source>
</evidence>
<organism evidence="3 4">
    <name type="scientific">Streptomyces paludis</name>
    <dbReference type="NCBI Taxonomy" id="2282738"/>
    <lineage>
        <taxon>Bacteria</taxon>
        <taxon>Bacillati</taxon>
        <taxon>Actinomycetota</taxon>
        <taxon>Actinomycetes</taxon>
        <taxon>Kitasatosporales</taxon>
        <taxon>Streptomycetaceae</taxon>
        <taxon>Streptomyces</taxon>
    </lineage>
</organism>
<feature type="region of interest" description="Disordered" evidence="1">
    <location>
        <begin position="214"/>
        <end position="239"/>
    </location>
</feature>